<proteinExistence type="inferred from homology"/>
<dbReference type="GO" id="GO:0071555">
    <property type="term" value="P:cell wall organization"/>
    <property type="evidence" value="ECO:0007669"/>
    <property type="project" value="UniProtKB-KW"/>
</dbReference>
<comment type="similarity">
    <text evidence="2 13">Belongs to the glycosyl hydrolase 28 family.</text>
</comment>
<dbReference type="RefSeq" id="XP_022760922.1">
    <property type="nucleotide sequence ID" value="XM_022905187.1"/>
</dbReference>
<name>A0A6P6A7W3_DURZI</name>
<evidence type="ECO:0000256" key="8">
    <source>
        <dbReference type="ARBA" id="ARBA00023316"/>
    </source>
</evidence>
<feature type="compositionally biased region" description="Low complexity" evidence="14">
    <location>
        <begin position="119"/>
        <end position="136"/>
    </location>
</feature>
<evidence type="ECO:0000256" key="12">
    <source>
        <dbReference type="PROSITE-ProRule" id="PRU10052"/>
    </source>
</evidence>
<dbReference type="InterPro" id="IPR012334">
    <property type="entry name" value="Pectin_lyas_fold"/>
</dbReference>
<keyword evidence="6 13" id="KW-0378">Hydrolase</keyword>
<keyword evidence="15" id="KW-1185">Reference proteome</keyword>
<evidence type="ECO:0000256" key="9">
    <source>
        <dbReference type="ARBA" id="ARBA00034074"/>
    </source>
</evidence>
<dbReference type="Proteomes" id="UP000515121">
    <property type="component" value="Unplaced"/>
</dbReference>
<evidence type="ECO:0000256" key="4">
    <source>
        <dbReference type="ARBA" id="ARBA00022512"/>
    </source>
</evidence>
<evidence type="ECO:0000256" key="6">
    <source>
        <dbReference type="ARBA" id="ARBA00022801"/>
    </source>
</evidence>
<dbReference type="Gene3D" id="2.160.20.10">
    <property type="entry name" value="Single-stranded right-handed beta-helix, Pectin lyase-like"/>
    <property type="match status" value="1"/>
</dbReference>
<dbReference type="GO" id="GO:0005975">
    <property type="term" value="P:carbohydrate metabolic process"/>
    <property type="evidence" value="ECO:0007669"/>
    <property type="project" value="InterPro"/>
</dbReference>
<evidence type="ECO:0000256" key="10">
    <source>
        <dbReference type="ARBA" id="ARBA00060133"/>
    </source>
</evidence>
<gene>
    <name evidence="16" type="primary">LOC111307171</name>
</gene>
<evidence type="ECO:0000256" key="7">
    <source>
        <dbReference type="ARBA" id="ARBA00023295"/>
    </source>
</evidence>
<dbReference type="PANTHER" id="PTHR31375">
    <property type="match status" value="1"/>
</dbReference>
<accession>A0A6P6A7W3</accession>
<evidence type="ECO:0000313" key="16">
    <source>
        <dbReference type="RefSeq" id="XP_022760922.1"/>
    </source>
</evidence>
<dbReference type="SUPFAM" id="SSF51126">
    <property type="entry name" value="Pectin lyase-like"/>
    <property type="match status" value="1"/>
</dbReference>
<evidence type="ECO:0000313" key="15">
    <source>
        <dbReference type="Proteomes" id="UP000515121"/>
    </source>
</evidence>
<evidence type="ECO:0000256" key="11">
    <source>
        <dbReference type="ARBA" id="ARBA00070098"/>
    </source>
</evidence>
<dbReference type="GO" id="GO:0004650">
    <property type="term" value="F:polygalacturonase activity"/>
    <property type="evidence" value="ECO:0007669"/>
    <property type="project" value="UniProtKB-EC"/>
</dbReference>
<comment type="catalytic activity">
    <reaction evidence="9">
        <text>(1,4-alpha-D-galacturonosyl)n+m + H2O = (1,4-alpha-D-galacturonosyl)n + (1,4-alpha-D-galacturonosyl)m.</text>
        <dbReference type="EC" id="3.2.1.15"/>
    </reaction>
</comment>
<dbReference type="EC" id="3.2.1.15" evidence="3"/>
<evidence type="ECO:0000256" key="13">
    <source>
        <dbReference type="RuleBase" id="RU361169"/>
    </source>
</evidence>
<dbReference type="SMART" id="SM00710">
    <property type="entry name" value="PbH1"/>
    <property type="match status" value="5"/>
</dbReference>
<dbReference type="AlphaFoldDB" id="A0A6P6A7W3"/>
<organism evidence="15 16">
    <name type="scientific">Durio zibethinus</name>
    <name type="common">Durian</name>
    <dbReference type="NCBI Taxonomy" id="66656"/>
    <lineage>
        <taxon>Eukaryota</taxon>
        <taxon>Viridiplantae</taxon>
        <taxon>Streptophyta</taxon>
        <taxon>Embryophyta</taxon>
        <taxon>Tracheophyta</taxon>
        <taxon>Spermatophyta</taxon>
        <taxon>Magnoliopsida</taxon>
        <taxon>eudicotyledons</taxon>
        <taxon>Gunneridae</taxon>
        <taxon>Pentapetalae</taxon>
        <taxon>rosids</taxon>
        <taxon>malvids</taxon>
        <taxon>Malvales</taxon>
        <taxon>Malvaceae</taxon>
        <taxon>Helicteroideae</taxon>
        <taxon>Durio</taxon>
    </lineage>
</organism>
<dbReference type="PROSITE" id="PS00502">
    <property type="entry name" value="POLYGALACTURONASE"/>
    <property type="match status" value="1"/>
</dbReference>
<feature type="active site" evidence="12">
    <location>
        <position position="367"/>
    </location>
</feature>
<sequence length="519" mass="55410">MNRTPLFSIISLNIFLKKYQFLCLELCARMCINQGKDAKQERLKVMITDMRDIAVFIAFFHVSIVVATVPPCQTCGSPNLSPPAPEAASPEPALTQPVESPKTVPPCQTCGSPNPSPPAHEAASPEPAPTPSADSPKTSKAPKDGVFDITEHGAVAGGGTESSSAFSAAWTAACDYAGKSTFYIPEGRYLVGPISFTGPCYNNWSPNVEIRGTLLAPISLSAFKSSTWIAFKNLQGFIVTGENETANIDGQGAAEAWKQFSCEKSDRCKKLITSMDLINVSHATISGITLSNSKGFHLGLHGSNHINIYNVNITAPKESPNTDGIHVSHSSNINIFSSTIGVGDDCVSIGPGSSNISISDVQCGPGHGISVGSLGKYKNEKDVVGISVQNCTIKGTQNGIRVKTWPGAPPSKASNMTFEDIFMINVSNPIIIDQEYCPSHSCNTSEPSLVKLTDIFVRNINGTYNTRSAITLLCSSEVPCENVQLVNISLNYVVPDSPRQGRMSTKGFLNGLQVINSRF</sequence>
<evidence type="ECO:0000256" key="1">
    <source>
        <dbReference type="ARBA" id="ARBA00004191"/>
    </source>
</evidence>
<reference evidence="16" key="1">
    <citation type="submission" date="2025-08" db="UniProtKB">
        <authorList>
            <consortium name="RefSeq"/>
        </authorList>
    </citation>
    <scope>IDENTIFICATION</scope>
    <source>
        <tissue evidence="16">Fruit stalk</tissue>
    </source>
</reference>
<keyword evidence="7 13" id="KW-0326">Glycosidase</keyword>
<evidence type="ECO:0000256" key="14">
    <source>
        <dbReference type="SAM" id="MobiDB-lite"/>
    </source>
</evidence>
<dbReference type="Pfam" id="PF00295">
    <property type="entry name" value="Glyco_hydro_28"/>
    <property type="match status" value="1"/>
</dbReference>
<dbReference type="InterPro" id="IPR011050">
    <property type="entry name" value="Pectin_lyase_fold/virulence"/>
</dbReference>
<keyword evidence="8" id="KW-0961">Cell wall biogenesis/degradation</keyword>
<evidence type="ECO:0000256" key="5">
    <source>
        <dbReference type="ARBA" id="ARBA00022525"/>
    </source>
</evidence>
<evidence type="ECO:0000256" key="2">
    <source>
        <dbReference type="ARBA" id="ARBA00008834"/>
    </source>
</evidence>
<feature type="region of interest" description="Disordered" evidence="14">
    <location>
        <begin position="78"/>
        <end position="145"/>
    </location>
</feature>
<comment type="function">
    <text evidence="10">May function in the depolymerization of the pectin in its walls during pollen tube elongation, or in that of the pistil during pollination.</text>
</comment>
<keyword evidence="5" id="KW-0964">Secreted</keyword>
<dbReference type="InterPro" id="IPR000743">
    <property type="entry name" value="Glyco_hydro_28"/>
</dbReference>
<dbReference type="OrthoDB" id="187139at2759"/>
<comment type="subcellular location">
    <subcellularLocation>
        <location evidence="1">Secreted</location>
        <location evidence="1">Cell wall</location>
    </subcellularLocation>
</comment>
<dbReference type="InterPro" id="IPR006626">
    <property type="entry name" value="PbH1"/>
</dbReference>
<evidence type="ECO:0000256" key="3">
    <source>
        <dbReference type="ARBA" id="ARBA00012736"/>
    </source>
</evidence>
<dbReference type="GeneID" id="111307171"/>
<keyword evidence="4" id="KW-0134">Cell wall</keyword>
<dbReference type="FunFam" id="2.160.20.10:FF:000004">
    <property type="entry name" value="Pectin lyase-like superfamily protein"/>
    <property type="match status" value="1"/>
</dbReference>
<protein>
    <recommendedName>
        <fullName evidence="11">Polygalacturonase</fullName>
        <ecNumber evidence="3">3.2.1.15</ecNumber>
    </recommendedName>
</protein>
<dbReference type="KEGG" id="dzi:111307171"/>